<feature type="region of interest" description="Disordered" evidence="5">
    <location>
        <begin position="129"/>
        <end position="160"/>
    </location>
</feature>
<dbReference type="OrthoDB" id="9984778at2759"/>
<organism evidence="7 8">
    <name type="scientific">Reticulomyxa filosa</name>
    <dbReference type="NCBI Taxonomy" id="46433"/>
    <lineage>
        <taxon>Eukaryota</taxon>
        <taxon>Sar</taxon>
        <taxon>Rhizaria</taxon>
        <taxon>Retaria</taxon>
        <taxon>Foraminifera</taxon>
        <taxon>Monothalamids</taxon>
        <taxon>Reticulomyxidae</taxon>
        <taxon>Reticulomyxa</taxon>
    </lineage>
</organism>
<name>X6NL00_RETFI</name>
<evidence type="ECO:0000313" key="7">
    <source>
        <dbReference type="EMBL" id="ETO26955.1"/>
    </source>
</evidence>
<dbReference type="InterPro" id="IPR001841">
    <property type="entry name" value="Znf_RING"/>
</dbReference>
<dbReference type="GO" id="GO:0008270">
    <property type="term" value="F:zinc ion binding"/>
    <property type="evidence" value="ECO:0007669"/>
    <property type="project" value="UniProtKB-KW"/>
</dbReference>
<dbReference type="CDD" id="cd16448">
    <property type="entry name" value="RING-H2"/>
    <property type="match status" value="1"/>
</dbReference>
<comment type="caution">
    <text evidence="7">The sequence shown here is derived from an EMBL/GenBank/DDBJ whole genome shotgun (WGS) entry which is preliminary data.</text>
</comment>
<evidence type="ECO:0000256" key="2">
    <source>
        <dbReference type="ARBA" id="ARBA00022771"/>
    </source>
</evidence>
<evidence type="ECO:0000256" key="4">
    <source>
        <dbReference type="PROSITE-ProRule" id="PRU00175"/>
    </source>
</evidence>
<dbReference type="Pfam" id="PF13639">
    <property type="entry name" value="zf-RING_2"/>
    <property type="match status" value="1"/>
</dbReference>
<dbReference type="SUPFAM" id="SSF57850">
    <property type="entry name" value="RING/U-box"/>
    <property type="match status" value="1"/>
</dbReference>
<accession>X6NL00</accession>
<keyword evidence="2 4" id="KW-0863">Zinc-finger</keyword>
<proteinExistence type="predicted"/>
<feature type="region of interest" description="Disordered" evidence="5">
    <location>
        <begin position="289"/>
        <end position="314"/>
    </location>
</feature>
<dbReference type="InterPro" id="IPR001965">
    <property type="entry name" value="Znf_PHD"/>
</dbReference>
<dbReference type="AlphaFoldDB" id="X6NL00"/>
<dbReference type="Proteomes" id="UP000023152">
    <property type="component" value="Unassembled WGS sequence"/>
</dbReference>
<keyword evidence="3" id="KW-0862">Zinc</keyword>
<keyword evidence="8" id="KW-1185">Reference proteome</keyword>
<reference evidence="7 8" key="1">
    <citation type="journal article" date="2013" name="Curr. Biol.">
        <title>The Genome of the Foraminiferan Reticulomyxa filosa.</title>
        <authorList>
            <person name="Glockner G."/>
            <person name="Hulsmann N."/>
            <person name="Schleicher M."/>
            <person name="Noegel A.A."/>
            <person name="Eichinger L."/>
            <person name="Gallinger C."/>
            <person name="Pawlowski J."/>
            <person name="Sierra R."/>
            <person name="Euteneuer U."/>
            <person name="Pillet L."/>
            <person name="Moustafa A."/>
            <person name="Platzer M."/>
            <person name="Groth M."/>
            <person name="Szafranski K."/>
            <person name="Schliwa M."/>
        </authorList>
    </citation>
    <scope>NUCLEOTIDE SEQUENCE [LARGE SCALE GENOMIC DNA]</scope>
</reference>
<evidence type="ECO:0000256" key="1">
    <source>
        <dbReference type="ARBA" id="ARBA00022723"/>
    </source>
</evidence>
<dbReference type="PANTHER" id="PTHR36911">
    <property type="entry name" value="LIM ZINC-BINDING DOMAIN-CONTAINING PROTEIN-RELATED"/>
    <property type="match status" value="1"/>
</dbReference>
<evidence type="ECO:0000259" key="6">
    <source>
        <dbReference type="PROSITE" id="PS50089"/>
    </source>
</evidence>
<dbReference type="Gene3D" id="3.30.40.10">
    <property type="entry name" value="Zinc/RING finger domain, C3HC4 (zinc finger)"/>
    <property type="match status" value="1"/>
</dbReference>
<evidence type="ECO:0000256" key="5">
    <source>
        <dbReference type="SAM" id="MobiDB-lite"/>
    </source>
</evidence>
<sequence>MCAISKQNKKLQCKLSVEKECDIALPEDKSVCNFTAKKLYLFFEDDTNYSSIHTLRVKKKSVRIITHTHTHNKKKHHQIKYKIADSNVLLYETEKSLKEYKLKNVHLEELMRECTPYKLYESMMETQHHSNATNDDNNDNNNNTNNNNNNNNNDNNNKRSDLNRLLDQIPYCYLTPVCPMVMVLKHVNADALYKHVCTGHDHRRQVETQRKLTYHGDRLLSLVQSGLNTFRTLDLNAAKAWRPSLHLTLFVELPKVAFGIHIDRWHIYYFYNTEARTRLYRSQLRETIEDKRDRDEKTEETKSEKDREEKTNEHEQIRKHMAESLAFDLSEIEHLISSIDSSPSNDITFFDIFNCIMKDASLHIDLAQYLVTHLFHPFLEIALSSTPANNKMNGNYIKQNVLFCTTLVLKRLKEEINNLNSCAICLEEMDYKNYCRLSRCRHLYHFSCIREHLKFSGDNRCPLCRSRFEMIQARKIEDKTQKTVLELFQTNQLTENDEDDASDSNMSDILSRVERTNSLFSAINALQQRNILCQQCQHRIHISYANNRGERHGFINCALCDHFFHVRCVNPDLFIQCQECLMLSSRKFLF</sequence>
<feature type="domain" description="RING-type" evidence="6">
    <location>
        <begin position="422"/>
        <end position="465"/>
    </location>
</feature>
<gene>
    <name evidence="7" type="ORF">RFI_10181</name>
</gene>
<dbReference type="PROSITE" id="PS50089">
    <property type="entry name" value="ZF_RING_2"/>
    <property type="match status" value="1"/>
</dbReference>
<feature type="compositionally biased region" description="Low complexity" evidence="5">
    <location>
        <begin position="133"/>
        <end position="155"/>
    </location>
</feature>
<dbReference type="SMART" id="SM00184">
    <property type="entry name" value="RING"/>
    <property type="match status" value="2"/>
</dbReference>
<keyword evidence="1" id="KW-0479">Metal-binding</keyword>
<protein>
    <recommendedName>
        <fullName evidence="6">RING-type domain-containing protein</fullName>
    </recommendedName>
</protein>
<evidence type="ECO:0000256" key="3">
    <source>
        <dbReference type="ARBA" id="ARBA00022833"/>
    </source>
</evidence>
<evidence type="ECO:0000313" key="8">
    <source>
        <dbReference type="Proteomes" id="UP000023152"/>
    </source>
</evidence>
<dbReference type="SMART" id="SM00249">
    <property type="entry name" value="PHD"/>
    <property type="match status" value="2"/>
</dbReference>
<dbReference type="InterPro" id="IPR013083">
    <property type="entry name" value="Znf_RING/FYVE/PHD"/>
</dbReference>
<dbReference type="EMBL" id="ASPP01007549">
    <property type="protein sequence ID" value="ETO26955.1"/>
    <property type="molecule type" value="Genomic_DNA"/>
</dbReference>